<name>A0AAW7Y091_9RHOB</name>
<reference evidence="1" key="1">
    <citation type="submission" date="2023-07" db="EMBL/GenBank/DDBJ databases">
        <title>Genome content predicts the carbon catabolic preferences of heterotrophic bacteria.</title>
        <authorList>
            <person name="Gralka M."/>
        </authorList>
    </citation>
    <scope>NUCLEOTIDE SEQUENCE</scope>
    <source>
        <strain evidence="1">I2M02</strain>
    </source>
</reference>
<dbReference type="RefSeq" id="WP_303495001.1">
    <property type="nucleotide sequence ID" value="NZ_JAUOPJ010000015.1"/>
</dbReference>
<comment type="caution">
    <text evidence="1">The sequence shown here is derived from an EMBL/GenBank/DDBJ whole genome shotgun (WGS) entry which is preliminary data.</text>
</comment>
<evidence type="ECO:0000313" key="2">
    <source>
        <dbReference type="Proteomes" id="UP001169823"/>
    </source>
</evidence>
<accession>A0AAW7Y091</accession>
<dbReference type="EMBL" id="JAUOPJ010000015">
    <property type="protein sequence ID" value="MDO6458572.1"/>
    <property type="molecule type" value="Genomic_DNA"/>
</dbReference>
<evidence type="ECO:0000313" key="1">
    <source>
        <dbReference type="EMBL" id="MDO6458572.1"/>
    </source>
</evidence>
<organism evidence="1 2">
    <name type="scientific">Celeribacter halophilus</name>
    <dbReference type="NCBI Taxonomy" id="576117"/>
    <lineage>
        <taxon>Bacteria</taxon>
        <taxon>Pseudomonadati</taxon>
        <taxon>Pseudomonadota</taxon>
        <taxon>Alphaproteobacteria</taxon>
        <taxon>Rhodobacterales</taxon>
        <taxon>Roseobacteraceae</taxon>
        <taxon>Celeribacter</taxon>
    </lineage>
</organism>
<sequence length="88" mass="9584">MHPDGTLVAKNYVSQVWSSDFGTGAHICRSIVYDIEFSISEDATLAGMLLNDHTSQQARMKYTGDQAKQAALAAAGKKNGDIFDEFKV</sequence>
<proteinExistence type="predicted"/>
<protein>
    <submittedName>
        <fullName evidence="1">Uncharacterized protein</fullName>
    </submittedName>
</protein>
<gene>
    <name evidence="1" type="ORF">Q4494_15915</name>
</gene>
<dbReference type="Proteomes" id="UP001169823">
    <property type="component" value="Unassembled WGS sequence"/>
</dbReference>
<dbReference type="AlphaFoldDB" id="A0AAW7Y091"/>